<sequence>MTLSFLKLHVAGHDFILIDQDKLAMELSKSQPSPSLIAELILDRRCGVGGDGCIFMATDCGLPPTRGIFTDERSLLGKGSLKGRLFTSDGREVPLSADALLCIARYALDTGRSSASVLRIQDPFSETVFELKAIDSRSFMFTIPYPRVQPLTLIVDGKTAHAYRVQLGSSYLVACAIPNGPGSKRVRQALQAMEKTNDIPLVLRLHAKDIIRYVGPERSDRIEGAIAAVLAAGFQGYITEPVVPGIEGAIVAEWRGRGGAVSYASFSQIAAPDQISGPATLIDRGRFWVNPNRNHGIQVVGKAEYVFDGSFDI</sequence>
<dbReference type="STRING" id="744872.Spica_0982"/>
<evidence type="ECO:0008006" key="3">
    <source>
        <dbReference type="Google" id="ProtNLM"/>
    </source>
</evidence>
<dbReference type="KEGG" id="scd:Spica_0982"/>
<dbReference type="HOGENOM" id="CLU_888353_0_0_12"/>
<keyword evidence="2" id="KW-1185">Reference proteome</keyword>
<evidence type="ECO:0000313" key="1">
    <source>
        <dbReference type="EMBL" id="AEJ19132.1"/>
    </source>
</evidence>
<protein>
    <recommendedName>
        <fullName evidence="3">Diaminopimelate epimerase</fullName>
    </recommendedName>
</protein>
<name>F8F2L7_GRAC1</name>
<proteinExistence type="predicted"/>
<reference evidence="2" key="1">
    <citation type="journal article" date="2013" name="Stand. Genomic Sci.">
        <title>Genome sequence of the thermophilic fresh-water bacterium Spirochaeta caldaria type strain (H1(T)), reclassification of Spirochaeta caldaria, Spirochaeta stenostrepta, and Spirochaeta zuelzerae in the genus Treponema as Treponema caldaria comb. nov., Treponema stenostrepta comb. nov., and Treponema zuelzerae comb. nov., and emendation of the genus Treponema.</title>
        <authorList>
            <person name="Abt B."/>
            <person name="Goker M."/>
            <person name="Scheuner C."/>
            <person name="Han C."/>
            <person name="Lu M."/>
            <person name="Misra M."/>
            <person name="Lapidus A."/>
            <person name="Nolan M."/>
            <person name="Lucas S."/>
            <person name="Hammon N."/>
            <person name="Deshpande S."/>
            <person name="Cheng J.F."/>
            <person name="Tapia R."/>
            <person name="Goodwin L.A."/>
            <person name="Pitluck S."/>
            <person name="Liolios K."/>
            <person name="Pagani I."/>
            <person name="Ivanova N."/>
            <person name="Mavromatis K."/>
            <person name="Mikhailova N."/>
            <person name="Huntemann M."/>
            <person name="Pati A."/>
            <person name="Chen A."/>
            <person name="Palaniappan K."/>
            <person name="Land M."/>
            <person name="Hauser L."/>
            <person name="Jeffries C.D."/>
            <person name="Rohde M."/>
            <person name="Spring S."/>
            <person name="Gronow S."/>
            <person name="Detter J.C."/>
            <person name="Bristow J."/>
            <person name="Eisen J.A."/>
            <person name="Markowitz V."/>
            <person name="Hugenholtz P."/>
            <person name="Kyrpides N.C."/>
            <person name="Woyke T."/>
            <person name="Klenk H.P."/>
        </authorList>
    </citation>
    <scope>NUCLEOTIDE SEQUENCE</scope>
    <source>
        <strain evidence="2">ATCC 51460 / DSM 7334 / H1</strain>
    </source>
</reference>
<dbReference type="RefSeq" id="WP_013968443.1">
    <property type="nucleotide sequence ID" value="NC_015732.1"/>
</dbReference>
<dbReference type="AlphaFoldDB" id="F8F2L7"/>
<dbReference type="SUPFAM" id="SSF54506">
    <property type="entry name" value="Diaminopimelate epimerase-like"/>
    <property type="match status" value="1"/>
</dbReference>
<evidence type="ECO:0000313" key="2">
    <source>
        <dbReference type="Proteomes" id="UP000000503"/>
    </source>
</evidence>
<dbReference type="EMBL" id="CP002868">
    <property type="protein sequence ID" value="AEJ19132.1"/>
    <property type="molecule type" value="Genomic_DNA"/>
</dbReference>
<dbReference type="Gene3D" id="3.10.310.10">
    <property type="entry name" value="Diaminopimelate Epimerase, Chain A, domain 1"/>
    <property type="match status" value="1"/>
</dbReference>
<accession>F8F2L7</accession>
<gene>
    <name evidence="1" type="ordered locus">Spica_0982</name>
</gene>
<dbReference type="Proteomes" id="UP000000503">
    <property type="component" value="Chromosome"/>
</dbReference>
<organism evidence="1 2">
    <name type="scientific">Gracilinema caldarium (strain ATCC 51460 / DSM 7334 / H1)</name>
    <name type="common">Treponema caldarium</name>
    <dbReference type="NCBI Taxonomy" id="744872"/>
    <lineage>
        <taxon>Bacteria</taxon>
        <taxon>Pseudomonadati</taxon>
        <taxon>Spirochaetota</taxon>
        <taxon>Spirochaetia</taxon>
        <taxon>Spirochaetales</taxon>
        <taxon>Breznakiellaceae</taxon>
        <taxon>Gracilinema</taxon>
    </lineage>
</organism>
<dbReference type="eggNOG" id="COG0253">
    <property type="taxonomic scope" value="Bacteria"/>
</dbReference>
<dbReference type="OrthoDB" id="367718at2"/>